<dbReference type="Gene3D" id="1.10.30.50">
    <property type="match status" value="1"/>
</dbReference>
<evidence type="ECO:0000313" key="3">
    <source>
        <dbReference type="Proteomes" id="UP001224781"/>
    </source>
</evidence>
<reference evidence="2 3" key="1">
    <citation type="submission" date="2023-07" db="EMBL/GenBank/DDBJ databases">
        <title>Functional and genomic diversity of the sorghum phyllosphere microbiome.</title>
        <authorList>
            <person name="Shade A."/>
        </authorList>
    </citation>
    <scope>NUCLEOTIDE SEQUENCE [LARGE SCALE GENOMIC DNA]</scope>
    <source>
        <strain evidence="2 3">SORGH_AS_1126</strain>
    </source>
</reference>
<evidence type="ECO:0000259" key="1">
    <source>
        <dbReference type="SMART" id="SM00507"/>
    </source>
</evidence>
<dbReference type="SMART" id="SM00507">
    <property type="entry name" value="HNHc"/>
    <property type="match status" value="1"/>
</dbReference>
<feature type="domain" description="HNH nuclease" evidence="1">
    <location>
        <begin position="46"/>
        <end position="102"/>
    </location>
</feature>
<gene>
    <name evidence="2" type="ORF">QE408_000721</name>
</gene>
<keyword evidence="3" id="KW-1185">Reference proteome</keyword>
<sequence length="223" mass="25138">MIKLEKLDPPALLVKNGELWKTTLLARIAANEKPTGTVKTRYRHAMIKAVLVRETNGKCAYCESKLQHIHHGDVEHIVPKSLDPALTFEWSNLTLACEVCNQNKSDLDPKTENIIDPYATNPEDHLFFLGGLVFARADSARGVATRIILKLHRPELVEMRNRQLDGIMKIYHQIQNGSLPLSVRKAIYSDFVDTETSPSAPYSAMTKCVVKEMEKYVDPAILE</sequence>
<evidence type="ECO:0000313" key="2">
    <source>
        <dbReference type="EMBL" id="MDQ1183599.1"/>
    </source>
</evidence>
<dbReference type="EMBL" id="JAUTBL010000001">
    <property type="protein sequence ID" value="MDQ1183599.1"/>
    <property type="molecule type" value="Genomic_DNA"/>
</dbReference>
<dbReference type="InterPro" id="IPR002711">
    <property type="entry name" value="HNH"/>
</dbReference>
<dbReference type="InterPro" id="IPR003615">
    <property type="entry name" value="HNH_nuc"/>
</dbReference>
<dbReference type="CDD" id="cd00085">
    <property type="entry name" value="HNHc"/>
    <property type="match status" value="1"/>
</dbReference>
<dbReference type="RefSeq" id="WP_306928602.1">
    <property type="nucleotide sequence ID" value="NZ_JAUTBL010000001.1"/>
</dbReference>
<protein>
    <submittedName>
        <fullName evidence="2">Uncharacterized protein (TIGR02646 family)</fullName>
    </submittedName>
</protein>
<name>A0ABU0UFA5_9HYPH</name>
<dbReference type="Pfam" id="PF01844">
    <property type="entry name" value="HNH"/>
    <property type="match status" value="1"/>
</dbReference>
<dbReference type="Proteomes" id="UP001224781">
    <property type="component" value="Unassembled WGS sequence"/>
</dbReference>
<proteinExistence type="predicted"/>
<comment type="caution">
    <text evidence="2">The sequence shown here is derived from an EMBL/GenBank/DDBJ whole genome shotgun (WGS) entry which is preliminary data.</text>
</comment>
<organism evidence="2 3">
    <name type="scientific">Agrobacterium larrymoorei</name>
    <dbReference type="NCBI Taxonomy" id="160699"/>
    <lineage>
        <taxon>Bacteria</taxon>
        <taxon>Pseudomonadati</taxon>
        <taxon>Pseudomonadota</taxon>
        <taxon>Alphaproteobacteria</taxon>
        <taxon>Hyphomicrobiales</taxon>
        <taxon>Rhizobiaceae</taxon>
        <taxon>Rhizobium/Agrobacterium group</taxon>
        <taxon>Agrobacterium</taxon>
    </lineage>
</organism>
<accession>A0ABU0UFA5</accession>